<dbReference type="PATRIC" id="fig|754436.4.peg.2923"/>
<gene>
    <name evidence="1" type="ORF">ABT58_13760</name>
</gene>
<evidence type="ECO:0000313" key="1">
    <source>
        <dbReference type="EMBL" id="KLV00055.1"/>
    </source>
</evidence>
<dbReference type="InterPro" id="IPR015003">
    <property type="entry name" value="DUF1853"/>
</dbReference>
<proteinExistence type="predicted"/>
<protein>
    <recommendedName>
        <fullName evidence="3">DUF1853 domain-containing protein</fullName>
    </recommendedName>
</protein>
<comment type="caution">
    <text evidence="1">The sequence shown here is derived from an EMBL/GenBank/DDBJ whole genome shotgun (WGS) entry which is preliminary data.</text>
</comment>
<evidence type="ECO:0008006" key="3">
    <source>
        <dbReference type="Google" id="ProtNLM"/>
    </source>
</evidence>
<dbReference type="OrthoDB" id="378654at2"/>
<name>A0A0J1GK40_9GAMM</name>
<dbReference type="Pfam" id="PF08907">
    <property type="entry name" value="DUF1853"/>
    <property type="match status" value="1"/>
</dbReference>
<dbReference type="Proteomes" id="UP000036426">
    <property type="component" value="Unassembled WGS sequence"/>
</dbReference>
<accession>A0A0J1GK40</accession>
<organism evidence="1 2">
    <name type="scientific">Photobacterium aphoticum</name>
    <dbReference type="NCBI Taxonomy" id="754436"/>
    <lineage>
        <taxon>Bacteria</taxon>
        <taxon>Pseudomonadati</taxon>
        <taxon>Pseudomonadota</taxon>
        <taxon>Gammaproteobacteria</taxon>
        <taxon>Vibrionales</taxon>
        <taxon>Vibrionaceae</taxon>
        <taxon>Photobacterium</taxon>
    </lineage>
</organism>
<dbReference type="RefSeq" id="WP_047874994.1">
    <property type="nucleotide sequence ID" value="NZ_BMYC01000008.1"/>
</dbReference>
<reference evidence="1 2" key="1">
    <citation type="submission" date="2015-05" db="EMBL/GenBank/DDBJ databases">
        <title>Photobacterium galathea sp. nov.</title>
        <authorList>
            <person name="Machado H."/>
            <person name="Gram L."/>
        </authorList>
    </citation>
    <scope>NUCLEOTIDE SEQUENCE [LARGE SCALE GENOMIC DNA]</scope>
    <source>
        <strain evidence="1 2">DSM 25995</strain>
    </source>
</reference>
<keyword evidence="2" id="KW-1185">Reference proteome</keyword>
<dbReference type="AlphaFoldDB" id="A0A0J1GK40"/>
<sequence length="270" mass="30780">MTQAPPHLPLPPCLRHYFEAVLSLPPLLHSTHDTAPIADQAWLNAFRHAAVIPEQVTYNGNTRLGFFYQWLWQQLITHHPDYEMVAEEIQLHDAGRTVGAIDFLVKNKCSGELEHWEVAIKFYLAREQQWPGPNAKDNLDKKAQRMLSHQLPLSDSSTYHSQFAHQFGQPTVKRLIMQGRLFTPAYRNDTGSSIAINPAASFGQWCYANECEGLGLRAITKLDWIVPPRYAHLSPTPSLSTVTHPTMAVAPDEQLWFVMPMHWPQRRSEA</sequence>
<evidence type="ECO:0000313" key="2">
    <source>
        <dbReference type="Proteomes" id="UP000036426"/>
    </source>
</evidence>
<dbReference type="EMBL" id="LDOV01000025">
    <property type="protein sequence ID" value="KLV00055.1"/>
    <property type="molecule type" value="Genomic_DNA"/>
</dbReference>